<accession>A0ABT5MZ52</accession>
<gene>
    <name evidence="3" type="ORF">PSQ40_12305</name>
</gene>
<dbReference type="RefSeq" id="WP_273951807.1">
    <property type="nucleotide sequence ID" value="NZ_JAQSIP010000005.1"/>
</dbReference>
<reference evidence="3 4" key="1">
    <citation type="submission" date="2023-02" db="EMBL/GenBank/DDBJ databases">
        <title>Bacterial whole genomic sequence of Curvibacter sp. HBC61.</title>
        <authorList>
            <person name="Le V."/>
            <person name="Ko S.-R."/>
            <person name="Ahn C.-Y."/>
            <person name="Oh H.-M."/>
        </authorList>
    </citation>
    <scope>NUCLEOTIDE SEQUENCE [LARGE SCALE GENOMIC DNA]</scope>
    <source>
        <strain evidence="3 4">HBC61</strain>
    </source>
</reference>
<keyword evidence="1" id="KW-0732">Signal</keyword>
<organism evidence="3 4">
    <name type="scientific">Curvibacter cyanobacteriorum</name>
    <dbReference type="NCBI Taxonomy" id="3026422"/>
    <lineage>
        <taxon>Bacteria</taxon>
        <taxon>Pseudomonadati</taxon>
        <taxon>Pseudomonadota</taxon>
        <taxon>Betaproteobacteria</taxon>
        <taxon>Burkholderiales</taxon>
        <taxon>Comamonadaceae</taxon>
        <taxon>Curvibacter</taxon>
    </lineage>
</organism>
<feature type="chain" id="PRO_5045407506" evidence="1">
    <location>
        <begin position="22"/>
        <end position="541"/>
    </location>
</feature>
<name>A0ABT5MZ52_9BURK</name>
<dbReference type="PANTHER" id="PTHR34853">
    <property type="match status" value="1"/>
</dbReference>
<protein>
    <submittedName>
        <fullName evidence="3">Alpha/beta hydrolase</fullName>
    </submittedName>
</protein>
<dbReference type="SUPFAM" id="SSF53474">
    <property type="entry name" value="alpha/beta-Hydrolases"/>
    <property type="match status" value="1"/>
</dbReference>
<keyword evidence="4" id="KW-1185">Reference proteome</keyword>
<comment type="caution">
    <text evidence="3">The sequence shown here is derived from an EMBL/GenBank/DDBJ whole genome shotgun (WGS) entry which is preliminary data.</text>
</comment>
<evidence type="ECO:0000259" key="2">
    <source>
        <dbReference type="Pfam" id="PF00326"/>
    </source>
</evidence>
<feature type="signal peptide" evidence="1">
    <location>
        <begin position="1"/>
        <end position="21"/>
    </location>
</feature>
<dbReference type="EMBL" id="JAQSIP010000005">
    <property type="protein sequence ID" value="MDD0839358.1"/>
    <property type="molecule type" value="Genomic_DNA"/>
</dbReference>
<evidence type="ECO:0000313" key="4">
    <source>
        <dbReference type="Proteomes" id="UP001528673"/>
    </source>
</evidence>
<dbReference type="InterPro" id="IPR029058">
    <property type="entry name" value="AB_hydrolase_fold"/>
</dbReference>
<sequence length="541" mass="54332">MRPHSGPAAVLAPVLAAVLLAACGGGSDTGGNTSTDNSGARGSLQFNPPLRVTGLTAAVLQSQLSASSSGRSLLAVAGTPKCGVDFRYLQYGTVGGAGEATNATGALMVPTGTDAACSGARPIVLYAHGTTTDKAYNLANVLDATGSAYTESLLVAATFAAQGFIVVAPNYAGYDTSKLSYHPYLNADQQSKDMIDALTAARTALPNVGSSDSGKLFISGYSQGGHVAMATHRALQAAGQTVTASAPLSGPYALAALVDTVYYGNVNLGSTIFTPMLTTSFQKAYGNLYSATTDIYSPAYATGIESLLPSTSSVTTLVQQGKLPLTALFSSTPPTAPAGSPASLQATLNAITPPTTPAAQAPLFALGFGSSPLVTNATRLSYLLDALANPDGAVPAATTGLPASAPTNPLRQAFKRNDLRNWTPTRPVLLCGGNSDPTVYFSVNTQLMQKLWTAPSAMAAGTGLLSVLDVDSAVTSASDPFAAAKVGFATAKAATAAAAVAAGASDGGASAVIQAYHGGLVPPFCTVAARGFFQQVLAAGV</sequence>
<dbReference type="InterPro" id="IPR005152">
    <property type="entry name" value="Lipase_secreted"/>
</dbReference>
<dbReference type="Proteomes" id="UP001528673">
    <property type="component" value="Unassembled WGS sequence"/>
</dbReference>
<proteinExistence type="predicted"/>
<dbReference type="PANTHER" id="PTHR34853:SF1">
    <property type="entry name" value="LIPASE 5"/>
    <property type="match status" value="1"/>
</dbReference>
<evidence type="ECO:0000313" key="3">
    <source>
        <dbReference type="EMBL" id="MDD0839358.1"/>
    </source>
</evidence>
<keyword evidence="3" id="KW-0378">Hydrolase</keyword>
<dbReference type="GO" id="GO:0016787">
    <property type="term" value="F:hydrolase activity"/>
    <property type="evidence" value="ECO:0007669"/>
    <property type="project" value="UniProtKB-KW"/>
</dbReference>
<evidence type="ECO:0000256" key="1">
    <source>
        <dbReference type="SAM" id="SignalP"/>
    </source>
</evidence>
<feature type="domain" description="Peptidase S9 prolyl oligopeptidase catalytic" evidence="2">
    <location>
        <begin position="156"/>
        <end position="231"/>
    </location>
</feature>
<dbReference type="InterPro" id="IPR001375">
    <property type="entry name" value="Peptidase_S9_cat"/>
</dbReference>
<dbReference type="Pfam" id="PF00326">
    <property type="entry name" value="Peptidase_S9"/>
    <property type="match status" value="1"/>
</dbReference>
<dbReference type="Gene3D" id="3.40.50.1820">
    <property type="entry name" value="alpha/beta hydrolase"/>
    <property type="match status" value="1"/>
</dbReference>
<dbReference type="PROSITE" id="PS51257">
    <property type="entry name" value="PROKAR_LIPOPROTEIN"/>
    <property type="match status" value="1"/>
</dbReference>